<sequence length="253" mass="28276">MLEHALPDPMLLTWMGSYTHADLEHVTRATQLLHHLAPFRSLSEAAVIGRWFTWLLMLEHHTLTYLDLNLEQAQRYWRGLRAVAENRSAGTSVLGQALGDFVGNLPRLPAFSSGDLMLVSLAIGHTLDGLAWRYTWQSQQSEPVASSLLDAMGRSSGIYTALTLLSALRGWRLSEVLLNHPARRCMKVVEAVAGSLRLQPTSALPDNLWQALEQAFAPLDKQWADYRQTSGLLLQRYQTWLASEQATDDASAE</sequence>
<reference evidence="1 2" key="1">
    <citation type="submission" date="2015-07" db="EMBL/GenBank/DDBJ databases">
        <title>Whole genome sequence of Herpetosiphon geysericola DSM 7119.</title>
        <authorList>
            <person name="Hemp J."/>
            <person name="Ward L.M."/>
            <person name="Pace L.A."/>
            <person name="Fischer W.W."/>
        </authorList>
    </citation>
    <scope>NUCLEOTIDE SEQUENCE [LARGE SCALE GENOMIC DNA]</scope>
    <source>
        <strain evidence="1 2">DSM 7119</strain>
    </source>
</reference>
<dbReference type="EMBL" id="LGKP01000007">
    <property type="protein sequence ID" value="KPL91195.1"/>
    <property type="molecule type" value="Genomic_DNA"/>
</dbReference>
<evidence type="ECO:0000313" key="1">
    <source>
        <dbReference type="EMBL" id="KPL91195.1"/>
    </source>
</evidence>
<name>A0A0P6YCR4_9CHLR</name>
<dbReference type="AlphaFoldDB" id="A0A0P6YCR4"/>
<dbReference type="RefSeq" id="WP_054533007.1">
    <property type="nucleotide sequence ID" value="NZ_LGKP01000007.1"/>
</dbReference>
<accession>A0A0P6YCR4</accession>
<organism evidence="1 2">
    <name type="scientific">Herpetosiphon geysericola</name>
    <dbReference type="NCBI Taxonomy" id="70996"/>
    <lineage>
        <taxon>Bacteria</taxon>
        <taxon>Bacillati</taxon>
        <taxon>Chloroflexota</taxon>
        <taxon>Chloroflexia</taxon>
        <taxon>Herpetosiphonales</taxon>
        <taxon>Herpetosiphonaceae</taxon>
        <taxon>Herpetosiphon</taxon>
    </lineage>
</organism>
<proteinExistence type="predicted"/>
<protein>
    <submittedName>
        <fullName evidence="1">Uncharacterized protein</fullName>
    </submittedName>
</protein>
<dbReference type="OrthoDB" id="9818475at2"/>
<evidence type="ECO:0000313" key="2">
    <source>
        <dbReference type="Proteomes" id="UP000050277"/>
    </source>
</evidence>
<comment type="caution">
    <text evidence="1">The sequence shown here is derived from an EMBL/GenBank/DDBJ whole genome shotgun (WGS) entry which is preliminary data.</text>
</comment>
<dbReference type="Proteomes" id="UP000050277">
    <property type="component" value="Unassembled WGS sequence"/>
</dbReference>
<dbReference type="Gene3D" id="1.10.600.10">
    <property type="entry name" value="Farnesyl Diphosphate Synthase"/>
    <property type="match status" value="1"/>
</dbReference>
<keyword evidence="2" id="KW-1185">Reference proteome</keyword>
<dbReference type="InterPro" id="IPR008949">
    <property type="entry name" value="Isoprenoid_synthase_dom_sf"/>
</dbReference>
<gene>
    <name evidence="1" type="ORF">SE18_03370</name>
</gene>